<accession>A0A166LX54</accession>
<dbReference type="Gene3D" id="1.10.510.10">
    <property type="entry name" value="Transferase(Phosphotransferase) domain 1"/>
    <property type="match status" value="1"/>
</dbReference>
<feature type="compositionally biased region" description="Polar residues" evidence="13">
    <location>
        <begin position="974"/>
        <end position="983"/>
    </location>
</feature>
<keyword evidence="16" id="KW-1185">Reference proteome</keyword>
<dbReference type="EMBL" id="LFIV01000297">
    <property type="protein sequence ID" value="KZL64029.1"/>
    <property type="molecule type" value="Genomic_DNA"/>
</dbReference>
<evidence type="ECO:0000256" key="2">
    <source>
        <dbReference type="ARBA" id="ARBA00010791"/>
    </source>
</evidence>
<evidence type="ECO:0000256" key="8">
    <source>
        <dbReference type="ARBA" id="ARBA00022777"/>
    </source>
</evidence>
<feature type="compositionally biased region" description="Basic and acidic residues" evidence="13">
    <location>
        <begin position="927"/>
        <end position="944"/>
    </location>
</feature>
<dbReference type="PANTHER" id="PTHR24346">
    <property type="entry name" value="MAP/MICROTUBULE AFFINITY-REGULATING KINASE"/>
    <property type="match status" value="1"/>
</dbReference>
<dbReference type="SUPFAM" id="SSF56112">
    <property type="entry name" value="Protein kinase-like (PK-like)"/>
    <property type="match status" value="1"/>
</dbReference>
<evidence type="ECO:0000256" key="13">
    <source>
        <dbReference type="SAM" id="MobiDB-lite"/>
    </source>
</evidence>
<feature type="compositionally biased region" description="Basic and acidic residues" evidence="13">
    <location>
        <begin position="126"/>
        <end position="139"/>
    </location>
</feature>
<reference evidence="15 16" key="1">
    <citation type="submission" date="2015-06" db="EMBL/GenBank/DDBJ databases">
        <title>Survival trade-offs in plant roots during colonization by closely related pathogenic and mutualistic fungi.</title>
        <authorList>
            <person name="Hacquard S."/>
            <person name="Kracher B."/>
            <person name="Hiruma K."/>
            <person name="Weinman A."/>
            <person name="Muench P."/>
            <person name="Garrido Oter R."/>
            <person name="Ver Loren van Themaat E."/>
            <person name="Dallerey J.-F."/>
            <person name="Damm U."/>
            <person name="Henrissat B."/>
            <person name="Lespinet O."/>
            <person name="Thon M."/>
            <person name="Kemen E."/>
            <person name="McHardy A.C."/>
            <person name="Schulze-Lefert P."/>
            <person name="O'Connell R.J."/>
        </authorList>
    </citation>
    <scope>NUCLEOTIDE SEQUENCE [LARGE SCALE GENOMIC DNA]</scope>
    <source>
        <strain evidence="15 16">0861</strain>
    </source>
</reference>
<comment type="similarity">
    <text evidence="2">Belongs to the protein kinase superfamily. CAMK Ser/Thr protein kinase family. NIM1 subfamily.</text>
</comment>
<comment type="catalytic activity">
    <reaction evidence="10">
        <text>L-threonyl-[protein] + ATP = O-phospho-L-threonyl-[protein] + ADP + H(+)</text>
        <dbReference type="Rhea" id="RHEA:46608"/>
        <dbReference type="Rhea" id="RHEA-COMP:11060"/>
        <dbReference type="Rhea" id="RHEA-COMP:11605"/>
        <dbReference type="ChEBI" id="CHEBI:15378"/>
        <dbReference type="ChEBI" id="CHEBI:30013"/>
        <dbReference type="ChEBI" id="CHEBI:30616"/>
        <dbReference type="ChEBI" id="CHEBI:61977"/>
        <dbReference type="ChEBI" id="CHEBI:456216"/>
        <dbReference type="EC" id="2.7.11.1"/>
    </reaction>
</comment>
<protein>
    <recommendedName>
        <fullName evidence="3">non-specific serine/threonine protein kinase</fullName>
        <ecNumber evidence="3">2.7.11.1</ecNumber>
    </recommendedName>
</protein>
<dbReference type="EC" id="2.7.11.1" evidence="3"/>
<evidence type="ECO:0000256" key="10">
    <source>
        <dbReference type="ARBA" id="ARBA00047899"/>
    </source>
</evidence>
<dbReference type="InterPro" id="IPR017441">
    <property type="entry name" value="Protein_kinase_ATP_BS"/>
</dbReference>
<keyword evidence="7 12" id="KW-0547">Nucleotide-binding</keyword>
<evidence type="ECO:0000256" key="1">
    <source>
        <dbReference type="ARBA" id="ARBA00004266"/>
    </source>
</evidence>
<feature type="region of interest" description="Disordered" evidence="13">
    <location>
        <begin position="729"/>
        <end position="765"/>
    </location>
</feature>
<keyword evidence="9 12" id="KW-0067">ATP-binding</keyword>
<dbReference type="InterPro" id="IPR031850">
    <property type="entry name" value="Fungal_KA1_dom"/>
</dbReference>
<feature type="region of interest" description="Disordered" evidence="13">
    <location>
        <begin position="622"/>
        <end position="709"/>
    </location>
</feature>
<evidence type="ECO:0000256" key="5">
    <source>
        <dbReference type="ARBA" id="ARBA00022553"/>
    </source>
</evidence>
<name>A0A166LX54_9PEZI</name>
<comment type="caution">
    <text evidence="15">The sequence shown here is derived from an EMBL/GenBank/DDBJ whole genome shotgun (WGS) entry which is preliminary data.</text>
</comment>
<feature type="compositionally biased region" description="Polar residues" evidence="13">
    <location>
        <begin position="821"/>
        <end position="838"/>
    </location>
</feature>
<dbReference type="Pfam" id="PF16797">
    <property type="entry name" value="Fungal_KA1"/>
    <property type="match status" value="1"/>
</dbReference>
<keyword evidence="4 15" id="KW-0723">Serine/threonine-protein kinase</keyword>
<feature type="compositionally biased region" description="Polar residues" evidence="13">
    <location>
        <begin position="1024"/>
        <end position="1033"/>
    </location>
</feature>
<feature type="compositionally biased region" description="Basic and acidic residues" evidence="13">
    <location>
        <begin position="993"/>
        <end position="1009"/>
    </location>
</feature>
<comment type="catalytic activity">
    <reaction evidence="11">
        <text>L-seryl-[protein] + ATP = O-phospho-L-seryl-[protein] + ADP + H(+)</text>
        <dbReference type="Rhea" id="RHEA:17989"/>
        <dbReference type="Rhea" id="RHEA-COMP:9863"/>
        <dbReference type="Rhea" id="RHEA-COMP:11604"/>
        <dbReference type="ChEBI" id="CHEBI:15378"/>
        <dbReference type="ChEBI" id="CHEBI:29999"/>
        <dbReference type="ChEBI" id="CHEBI:30616"/>
        <dbReference type="ChEBI" id="CHEBI:83421"/>
        <dbReference type="ChEBI" id="CHEBI:456216"/>
        <dbReference type="EC" id="2.7.11.1"/>
    </reaction>
</comment>
<evidence type="ECO:0000313" key="16">
    <source>
        <dbReference type="Proteomes" id="UP000076552"/>
    </source>
</evidence>
<dbReference type="FunFam" id="1.10.510.10:FF:000394">
    <property type="entry name" value="Serine/threonine-protein kinase HSL1"/>
    <property type="match status" value="1"/>
</dbReference>
<sequence>LYCLALFWQSVYSNPIHSFRSWRPSPSLLPHSLNPPRILISLSKHLSFSTPYAQDPPIGTTRTRPCSDCDHQIAADMSETGRPRASSARAPLADATQRINNATSKIPVKPSKLRDKTVGQSNHAAASDRQRYADEHDLPVSKARANAASSSRNPAVARARASHEADPSKRMSQASQASTAPSSKRSSGYAYKTHIGPWLLGKTLGKGSSARVRLCKHRLSGELAAVKIVPKKTAYLIQAGSLAELHDYDDSLPEKINGEMRVPLSIEREVAILKLVDHPNVMKVYDIWENRSEIYLVLEYVEQGDLFDYINTNGRFAEEGAMFLFRQMMSALQYCHSFNICHRDLKPENILLTSDNKVKIADFGMAALHQSSDHRLVTACGSPHYAAPELLKHKHYRGDKADIWSLGVILYALLAACLPFDDPDIGALLQKTKRGIYEIPEFLSPEAKDLIRRMLVANPDTRISIKEMWQHPLIRKYDHLDDLGNNGQLHDLRKGFHYTPLKPHEVDPHLVRQLRSLWHMLTEHQIKLKLMDSAKNDQKLFYWLLHNYRQKQLENFLPELSQSPSDYHHLHEPIWKKRVSTVEFNQPRADGTGRSVSRFTVISHVAETDDGTIQSYDPYNSSRPMRGHSQASHAKVVVHRTRRGSMKRENTQTSQLSRIKTGSTLRHSRVNSQRTNNTGRFQSPRSSMNSLHSSIQGTSYARPASRHKRGVDFSHIRKKSTDLYVDKRRRPVSGFNGDEEHQERPMSPTGPPRHIPVMERPRPKLKVVKPRDPAVIVNEEVRNFSNSIAKDCDEAFNSFMTADEPSELCLDQGAGRKRDSTGLSLGQPRPSTEASTNPYHPWDTRPLPPLPAPRLTQTPNPAIERTGTPQDQSKDEQNNGRVGKFVDQVNRLGFPTLLPKQDRRTVSAPPQGQHNKTASRLPAINESGRDSESSSQRGENDRNRIVSAPPKTPGGQTDKDGLDSLVRAGETIRVVNSPSTTSPIPKPLNVRKRSSERTAHHDHIDERYVYMHGASGVDEPPTPSTATHSSGPTKQKKSSWFKRVSKDSTSREGSIHTEATQETQAYSMTTQSTAPSRSETKFHEPPPPVAAKKKGFGLLFWKSNKAKPEIKMEIAGPEYDDSPSPKHRRPAQRKTGRQSAKGCNDSESGTRTIEVHQNWLARLFGVKPATRHVCLVMSRKRARQELVILLRDWRRYGMGDIQVDKERNIVFARVGAENYLGMKEVAFAAEVMTVIEHGKKGPLCIVRFTQERGAASSFHMVVDTIWKVFGSRGLLVVDKSKEKMMIKTLNS</sequence>
<feature type="compositionally biased region" description="Basic residues" evidence="13">
    <location>
        <begin position="1125"/>
        <end position="1136"/>
    </location>
</feature>
<keyword evidence="5" id="KW-0597">Phosphoprotein</keyword>
<dbReference type="InterPro" id="IPR043024">
    <property type="entry name" value="KA1_sf_fungal"/>
</dbReference>
<dbReference type="GO" id="GO:0004674">
    <property type="term" value="F:protein serine/threonine kinase activity"/>
    <property type="evidence" value="ECO:0007669"/>
    <property type="project" value="UniProtKB-KW"/>
</dbReference>
<dbReference type="PANTHER" id="PTHR24346:SF110">
    <property type="entry name" value="NON-SPECIFIC SERINE_THREONINE PROTEIN KINASE"/>
    <property type="match status" value="1"/>
</dbReference>
<dbReference type="Gene3D" id="3.30.310.220">
    <property type="entry name" value="Fungal kinase associated-1 domain"/>
    <property type="match status" value="1"/>
</dbReference>
<feature type="domain" description="Protein kinase" evidence="14">
    <location>
        <begin position="198"/>
        <end position="474"/>
    </location>
</feature>
<evidence type="ECO:0000256" key="4">
    <source>
        <dbReference type="ARBA" id="ARBA00022527"/>
    </source>
</evidence>
<dbReference type="InterPro" id="IPR011009">
    <property type="entry name" value="Kinase-like_dom_sf"/>
</dbReference>
<proteinExistence type="inferred from homology"/>
<dbReference type="PROSITE" id="PS00108">
    <property type="entry name" value="PROTEIN_KINASE_ST"/>
    <property type="match status" value="1"/>
</dbReference>
<evidence type="ECO:0000256" key="12">
    <source>
        <dbReference type="PROSITE-ProRule" id="PRU10141"/>
    </source>
</evidence>
<evidence type="ECO:0000256" key="9">
    <source>
        <dbReference type="ARBA" id="ARBA00022840"/>
    </source>
</evidence>
<dbReference type="InterPro" id="IPR000719">
    <property type="entry name" value="Prot_kinase_dom"/>
</dbReference>
<feature type="compositionally biased region" description="Basic and acidic residues" evidence="13">
    <location>
        <begin position="1044"/>
        <end position="1055"/>
    </location>
</feature>
<feature type="non-terminal residue" evidence="15">
    <location>
        <position position="1"/>
    </location>
</feature>
<feature type="compositionally biased region" description="Basic residues" evidence="13">
    <location>
        <begin position="636"/>
        <end position="645"/>
    </location>
</feature>
<feature type="compositionally biased region" description="Low complexity" evidence="13">
    <location>
        <begin position="172"/>
        <end position="183"/>
    </location>
</feature>
<dbReference type="SMART" id="SM00220">
    <property type="entry name" value="S_TKc"/>
    <property type="match status" value="1"/>
</dbReference>
<dbReference type="GO" id="GO:0035556">
    <property type="term" value="P:intracellular signal transduction"/>
    <property type="evidence" value="ECO:0007669"/>
    <property type="project" value="TreeGrafter"/>
</dbReference>
<dbReference type="CDD" id="cd14081">
    <property type="entry name" value="STKc_BRSK1_2"/>
    <property type="match status" value="1"/>
</dbReference>
<dbReference type="GO" id="GO:0005940">
    <property type="term" value="C:septin ring"/>
    <property type="evidence" value="ECO:0007669"/>
    <property type="project" value="UniProtKB-ARBA"/>
</dbReference>
<feature type="compositionally biased region" description="Polar residues" evidence="13">
    <location>
        <begin position="651"/>
        <end position="699"/>
    </location>
</feature>
<keyword evidence="8 15" id="KW-0418">Kinase</keyword>
<dbReference type="Proteomes" id="UP000076552">
    <property type="component" value="Unassembled WGS sequence"/>
</dbReference>
<evidence type="ECO:0000259" key="14">
    <source>
        <dbReference type="PROSITE" id="PS50011"/>
    </source>
</evidence>
<feature type="compositionally biased region" description="Low complexity" evidence="13">
    <location>
        <begin position="143"/>
        <end position="159"/>
    </location>
</feature>
<evidence type="ECO:0000313" key="15">
    <source>
        <dbReference type="EMBL" id="KZL64029.1"/>
    </source>
</evidence>
<dbReference type="PROSITE" id="PS50011">
    <property type="entry name" value="PROTEIN_KINASE_DOM"/>
    <property type="match status" value="1"/>
</dbReference>
<evidence type="ECO:0000256" key="3">
    <source>
        <dbReference type="ARBA" id="ARBA00012513"/>
    </source>
</evidence>
<gene>
    <name evidence="15" type="ORF">CT0861_04975</name>
</gene>
<feature type="compositionally biased region" description="Polar residues" evidence="13">
    <location>
        <begin position="908"/>
        <end position="918"/>
    </location>
</feature>
<dbReference type="PROSITE" id="PS00107">
    <property type="entry name" value="PROTEIN_KINASE_ATP"/>
    <property type="match status" value="1"/>
</dbReference>
<dbReference type="STRING" id="708197.A0A166LX54"/>
<keyword evidence="6" id="KW-0808">Transferase</keyword>
<dbReference type="InterPro" id="IPR008271">
    <property type="entry name" value="Ser/Thr_kinase_AS"/>
</dbReference>
<feature type="region of interest" description="Disordered" evidence="13">
    <location>
        <begin position="1114"/>
        <end position="1149"/>
    </location>
</feature>
<evidence type="ECO:0000256" key="6">
    <source>
        <dbReference type="ARBA" id="ARBA00022679"/>
    </source>
</evidence>
<comment type="subcellular location">
    <subcellularLocation>
        <location evidence="1">Bud neck</location>
    </subcellularLocation>
</comment>
<feature type="region of interest" description="Disordered" evidence="13">
    <location>
        <begin position="811"/>
        <end position="1090"/>
    </location>
</feature>
<evidence type="ECO:0000256" key="7">
    <source>
        <dbReference type="ARBA" id="ARBA00022741"/>
    </source>
</evidence>
<feature type="compositionally biased region" description="Polar residues" evidence="13">
    <location>
        <begin position="1057"/>
        <end position="1077"/>
    </location>
</feature>
<feature type="region of interest" description="Disordered" evidence="13">
    <location>
        <begin position="77"/>
        <end position="188"/>
    </location>
</feature>
<dbReference type="GO" id="GO:0005524">
    <property type="term" value="F:ATP binding"/>
    <property type="evidence" value="ECO:0007669"/>
    <property type="project" value="UniProtKB-UniRule"/>
</dbReference>
<evidence type="ECO:0000256" key="11">
    <source>
        <dbReference type="ARBA" id="ARBA00048679"/>
    </source>
</evidence>
<organism evidence="15 16">
    <name type="scientific">Colletotrichum tofieldiae</name>
    <dbReference type="NCBI Taxonomy" id="708197"/>
    <lineage>
        <taxon>Eukaryota</taxon>
        <taxon>Fungi</taxon>
        <taxon>Dikarya</taxon>
        <taxon>Ascomycota</taxon>
        <taxon>Pezizomycotina</taxon>
        <taxon>Sordariomycetes</taxon>
        <taxon>Hypocreomycetidae</taxon>
        <taxon>Glomerellales</taxon>
        <taxon>Glomerellaceae</taxon>
        <taxon>Colletotrichum</taxon>
        <taxon>Colletotrichum spaethianum species complex</taxon>
    </lineage>
</organism>
<feature type="binding site" evidence="12">
    <location>
        <position position="232"/>
    </location>
    <ligand>
        <name>ATP</name>
        <dbReference type="ChEBI" id="CHEBI:30616"/>
    </ligand>
</feature>
<dbReference type="GO" id="GO:0005935">
    <property type="term" value="C:cellular bud neck"/>
    <property type="evidence" value="ECO:0007669"/>
    <property type="project" value="UniProtKB-SubCell"/>
</dbReference>
<dbReference type="Pfam" id="PF00069">
    <property type="entry name" value="Pkinase"/>
    <property type="match status" value="1"/>
</dbReference>